<gene>
    <name evidence="1" type="ORF">DXM27_05090</name>
</gene>
<evidence type="ECO:0000313" key="2">
    <source>
        <dbReference type="Proteomes" id="UP000473658"/>
    </source>
</evidence>
<dbReference type="EMBL" id="QRFF01000001">
    <property type="protein sequence ID" value="KAA3504590.1"/>
    <property type="molecule type" value="Genomic_DNA"/>
</dbReference>
<name>A0AA88F316_RHIRH</name>
<comment type="caution">
    <text evidence="1">The sequence shown here is derived from an EMBL/GenBank/DDBJ whole genome shotgun (WGS) entry which is preliminary data.</text>
</comment>
<reference evidence="1 2" key="1">
    <citation type="submission" date="2018-08" db="EMBL/GenBank/DDBJ databases">
        <title>Crown Gall in kiwifruit.</title>
        <authorList>
            <person name="Visnovsky S.B."/>
            <person name="Pitman A.R."/>
        </authorList>
    </citation>
    <scope>NUCLEOTIDE SEQUENCE [LARGE SCALE GENOMIC DNA]</scope>
    <source>
        <strain evidence="1 2">SBV_302_78_2</strain>
    </source>
</reference>
<protein>
    <submittedName>
        <fullName evidence="1">Uncharacterized protein</fullName>
    </submittedName>
</protein>
<organism evidence="1 2">
    <name type="scientific">Rhizobium rhizogenes</name>
    <name type="common">Agrobacterium rhizogenes</name>
    <dbReference type="NCBI Taxonomy" id="359"/>
    <lineage>
        <taxon>Bacteria</taxon>
        <taxon>Pseudomonadati</taxon>
        <taxon>Pseudomonadota</taxon>
        <taxon>Alphaproteobacteria</taxon>
        <taxon>Hyphomicrobiales</taxon>
        <taxon>Rhizobiaceae</taxon>
        <taxon>Rhizobium/Agrobacterium group</taxon>
        <taxon>Rhizobium</taxon>
    </lineage>
</organism>
<proteinExistence type="predicted"/>
<dbReference type="RefSeq" id="WP_149898039.1">
    <property type="nucleotide sequence ID" value="NZ_QRFF01000001.1"/>
</dbReference>
<dbReference type="AlphaFoldDB" id="A0AA88F316"/>
<accession>A0AA88F316</accession>
<dbReference type="Proteomes" id="UP000473658">
    <property type="component" value="Unassembled WGS sequence"/>
</dbReference>
<evidence type="ECO:0000313" key="1">
    <source>
        <dbReference type="EMBL" id="KAA3504590.1"/>
    </source>
</evidence>
<sequence>MATILPTGETTFFDQNGVPLAGGSVEFYIPGTTTPKDTWQNSGQSILNANPVTLDSSGRAIIYGSGSYRQIVKDSIGNLIWDQETSEPNSGSVSFGGTSSGTSNAQTLTAAQFSFIDGQIISFIAGLSNTGATTMSIGGSTPIPVVKNSVGGPVALVANDIVAGNSYFIQYSTSLAAFNLLLSVAPSTASGSYLAGFLFGLTLSNNGSDPVNDINITVGHAASDAVLPVLMSLSSPLGKRLDAPWVAGGTPASANGGLDTGAITDATYHVWLIQRSDTGVVDALFSLSPTSPTMPASYDRKRRIGSIIRKSGTILGFTQTGNIFDLSASVVDRNSTAIVGSSLVALTVPSGIRVQPKMAVTQEQNTTGNIQTKVASAGAVTAPITITKFASEAATALVTSGFFTDTSSQIQFEVQSFGGSLNLNVLSTIGWIDDRGTFA</sequence>